<dbReference type="AlphaFoldDB" id="A0A1H1FSC4"/>
<accession>A0A1H1FSC4</accession>
<dbReference type="Proteomes" id="UP000199365">
    <property type="component" value="Unassembled WGS sequence"/>
</dbReference>
<evidence type="ECO:0000313" key="3">
    <source>
        <dbReference type="Proteomes" id="UP000199365"/>
    </source>
</evidence>
<organism evidence="2 3">
    <name type="scientific">Paraburkholderia tuberum</name>
    <dbReference type="NCBI Taxonomy" id="157910"/>
    <lineage>
        <taxon>Bacteria</taxon>
        <taxon>Pseudomonadati</taxon>
        <taxon>Pseudomonadota</taxon>
        <taxon>Betaproteobacteria</taxon>
        <taxon>Burkholderiales</taxon>
        <taxon>Burkholderiaceae</taxon>
        <taxon>Paraburkholderia</taxon>
    </lineage>
</organism>
<evidence type="ECO:0000313" key="2">
    <source>
        <dbReference type="EMBL" id="SDR03827.1"/>
    </source>
</evidence>
<evidence type="ECO:0000256" key="1">
    <source>
        <dbReference type="SAM" id="MobiDB-lite"/>
    </source>
</evidence>
<proteinExistence type="predicted"/>
<dbReference type="EMBL" id="FNKX01000001">
    <property type="protein sequence ID" value="SDR03827.1"/>
    <property type="molecule type" value="Genomic_DNA"/>
</dbReference>
<name>A0A1H1FSC4_9BURK</name>
<reference evidence="3" key="1">
    <citation type="submission" date="2016-10" db="EMBL/GenBank/DDBJ databases">
        <authorList>
            <person name="Varghese N."/>
            <person name="Submissions S."/>
        </authorList>
    </citation>
    <scope>NUCLEOTIDE SEQUENCE [LARGE SCALE GENOMIC DNA]</scope>
    <source>
        <strain evidence="3">DUS833</strain>
    </source>
</reference>
<sequence>MPVTHFYNRSLFAVLGVGVPEQLVNWDAGHDAGARLERERIGAILNHPAAQGRHKSAVMLALTPAWRRKRRGVSWRRFPKAMANAAALAFPLVSSVRPARVRKPSENGRPHSGRNTARVLPTAAQMERSTVTRPAATQYKQVRRPPNQPRRLLTSKPAHSPSGRMPLRFGDNMASRKSDLLTDAATQPLDEKWCGLGGRVIARYTKARAARG</sequence>
<dbReference type="STRING" id="157910.SAMN05445850_2547"/>
<gene>
    <name evidence="2" type="ORF">SAMN05445850_2547</name>
</gene>
<keyword evidence="3" id="KW-1185">Reference proteome</keyword>
<feature type="region of interest" description="Disordered" evidence="1">
    <location>
        <begin position="126"/>
        <end position="167"/>
    </location>
</feature>
<protein>
    <submittedName>
        <fullName evidence="2">Uncharacterized protein</fullName>
    </submittedName>
</protein>